<protein>
    <submittedName>
        <fullName evidence="2">Uncharacterized protein</fullName>
    </submittedName>
</protein>
<dbReference type="PROSITE" id="PS51257">
    <property type="entry name" value="PROKAR_LIPOPROTEIN"/>
    <property type="match status" value="1"/>
</dbReference>
<comment type="caution">
    <text evidence="2">The sequence shown here is derived from an EMBL/GenBank/DDBJ whole genome shotgun (WGS) entry which is preliminary data.</text>
</comment>
<evidence type="ECO:0000313" key="3">
    <source>
        <dbReference type="Proteomes" id="UP001365542"/>
    </source>
</evidence>
<feature type="signal peptide" evidence="1">
    <location>
        <begin position="1"/>
        <end position="20"/>
    </location>
</feature>
<keyword evidence="3" id="KW-1185">Reference proteome</keyword>
<evidence type="ECO:0000256" key="1">
    <source>
        <dbReference type="SAM" id="SignalP"/>
    </source>
</evidence>
<name>A0AAV9XAS9_9PEZI</name>
<accession>A0AAV9XAS9</accession>
<keyword evidence="1" id="KW-0732">Signal</keyword>
<feature type="chain" id="PRO_5043833057" evidence="1">
    <location>
        <begin position="21"/>
        <end position="269"/>
    </location>
</feature>
<gene>
    <name evidence="2" type="ORF">TWF694_009442</name>
</gene>
<organism evidence="2 3">
    <name type="scientific">Orbilia ellipsospora</name>
    <dbReference type="NCBI Taxonomy" id="2528407"/>
    <lineage>
        <taxon>Eukaryota</taxon>
        <taxon>Fungi</taxon>
        <taxon>Dikarya</taxon>
        <taxon>Ascomycota</taxon>
        <taxon>Pezizomycotina</taxon>
        <taxon>Orbiliomycetes</taxon>
        <taxon>Orbiliales</taxon>
        <taxon>Orbiliaceae</taxon>
        <taxon>Orbilia</taxon>
    </lineage>
</organism>
<dbReference type="EMBL" id="JAVHJO010000006">
    <property type="protein sequence ID" value="KAK6539200.1"/>
    <property type="molecule type" value="Genomic_DNA"/>
</dbReference>
<dbReference type="AlphaFoldDB" id="A0AAV9XAS9"/>
<proteinExistence type="predicted"/>
<sequence>MKSFVQPLAVVGILALGVSAQSATSCTPYPLLTGCPTVYDPCCKFNCIAAGGMGSTCLDHDDTRDQVICSQCPFAPAAATQTSSISASASASISAAVSKVSGSTTTNSRSTGTCTPYQLMTGCPQVYDPCCAFNCIAAGGMGSTCLDYDDTRDQVICSACATAIPRSTSSFATTRTSITLITPVAALYKNTTTTTQQSTISSIYLPSTTPATSSSLSIASSLGPHTGPAVMSGNISSLKPRPTGEPNGAANVKIGGATIFGLFFMIFAL</sequence>
<evidence type="ECO:0000313" key="2">
    <source>
        <dbReference type="EMBL" id="KAK6539200.1"/>
    </source>
</evidence>
<reference evidence="2 3" key="1">
    <citation type="submission" date="2019-10" db="EMBL/GenBank/DDBJ databases">
        <authorList>
            <person name="Palmer J.M."/>
        </authorList>
    </citation>
    <scope>NUCLEOTIDE SEQUENCE [LARGE SCALE GENOMIC DNA]</scope>
    <source>
        <strain evidence="2 3">TWF694</strain>
    </source>
</reference>
<dbReference type="Proteomes" id="UP001365542">
    <property type="component" value="Unassembled WGS sequence"/>
</dbReference>